<dbReference type="InterPro" id="IPR030802">
    <property type="entry name" value="Permease_MalE"/>
</dbReference>
<dbReference type="InterPro" id="IPR058548">
    <property type="entry name" value="MlaB-like_STAS"/>
</dbReference>
<feature type="transmembrane region" description="Helical" evidence="1">
    <location>
        <begin position="181"/>
        <end position="199"/>
    </location>
</feature>
<sequence length="360" mass="37198">MDVDVVTFSLKGRVTVHTVGSIWAEAAQALARNPDRPIVIDASRLEYIDATGIALIYDLQRGRRPAGAEVEIRGLDPSLAALIPSYDPVELEEPARGGRGLGAIERIGRATLAQLSAAARMLTFLADCGVALLQAIPRRGIIRWGEVLSVAAEAGANAVPIVLLIGFLMGVIIAFEIGLVAQQFGAVIFVVDGVGVAVLRELGALMTAIVFAGRTGAAFAAQIGTQKVNEEVSAIVTFGLDPLRFLVLPRLIAAVLVVPLLTVLADVVGIFGGALVLAGFNIGFVQFYNHLLGAVGIEDFLVGLAKAAIFGLAIAAIGCQRGLATGAGATSVGLSATSAVVTSIVWIVVLDGLFTVLISS</sequence>
<feature type="transmembrane region" description="Helical" evidence="1">
    <location>
        <begin position="251"/>
        <end position="280"/>
    </location>
</feature>
<feature type="transmembrane region" description="Helical" evidence="1">
    <location>
        <begin position="331"/>
        <end position="358"/>
    </location>
</feature>
<evidence type="ECO:0000256" key="1">
    <source>
        <dbReference type="SAM" id="Phobius"/>
    </source>
</evidence>
<comment type="caution">
    <text evidence="3">The sequence shown here is derived from an EMBL/GenBank/DDBJ whole genome shotgun (WGS) entry which is preliminary data.</text>
</comment>
<keyword evidence="4" id="KW-1185">Reference proteome</keyword>
<reference evidence="3 4" key="1">
    <citation type="submission" date="2020-02" db="EMBL/GenBank/DDBJ databases">
        <title>Genome sequences of Thiorhodococcus mannitoliphagus and Thiorhodococcus minor, purple sulfur photosynthetic bacteria in the gammaproteobacterial family, Chromatiaceae.</title>
        <authorList>
            <person name="Aviles F.A."/>
            <person name="Meyer T.E."/>
            <person name="Kyndt J.A."/>
        </authorList>
    </citation>
    <scope>NUCLEOTIDE SEQUENCE [LARGE SCALE GENOMIC DNA]</scope>
    <source>
        <strain evidence="3 4">DSM 11518</strain>
    </source>
</reference>
<dbReference type="Pfam" id="PF02405">
    <property type="entry name" value="MlaE"/>
    <property type="match status" value="1"/>
</dbReference>
<accession>A0A6M0K228</accession>
<dbReference type="GO" id="GO:0043190">
    <property type="term" value="C:ATP-binding cassette (ABC) transporter complex"/>
    <property type="evidence" value="ECO:0007669"/>
    <property type="project" value="InterPro"/>
</dbReference>
<keyword evidence="1" id="KW-1133">Transmembrane helix</keyword>
<dbReference type="EMBL" id="JAAIJQ010000062">
    <property type="protein sequence ID" value="NEV63796.1"/>
    <property type="molecule type" value="Genomic_DNA"/>
</dbReference>
<evidence type="ECO:0000313" key="4">
    <source>
        <dbReference type="Proteomes" id="UP000483379"/>
    </source>
</evidence>
<feature type="transmembrane region" description="Helical" evidence="1">
    <location>
        <begin position="147"/>
        <end position="175"/>
    </location>
</feature>
<name>A0A6M0K228_9GAMM</name>
<dbReference type="PANTHER" id="PTHR30188">
    <property type="entry name" value="ABC TRANSPORTER PERMEASE PROTEIN-RELATED"/>
    <property type="match status" value="1"/>
</dbReference>
<dbReference type="Proteomes" id="UP000483379">
    <property type="component" value="Unassembled WGS sequence"/>
</dbReference>
<evidence type="ECO:0000313" key="3">
    <source>
        <dbReference type="EMBL" id="NEV63796.1"/>
    </source>
</evidence>
<dbReference type="PROSITE" id="PS50801">
    <property type="entry name" value="STAS"/>
    <property type="match status" value="1"/>
</dbReference>
<protein>
    <submittedName>
        <fullName evidence="3">STAS domain-containing protein</fullName>
    </submittedName>
</protein>
<dbReference type="InterPro" id="IPR036513">
    <property type="entry name" value="STAS_dom_sf"/>
</dbReference>
<dbReference type="InterPro" id="IPR002645">
    <property type="entry name" value="STAS_dom"/>
</dbReference>
<keyword evidence="1" id="KW-0812">Transmembrane</keyword>
<dbReference type="PANTHER" id="PTHR30188:SF3">
    <property type="entry name" value="ABC TRANSPORTER PERMEASE"/>
    <property type="match status" value="1"/>
</dbReference>
<keyword evidence="1" id="KW-0472">Membrane</keyword>
<proteinExistence type="predicted"/>
<dbReference type="CDD" id="cd07043">
    <property type="entry name" value="STAS_anti-anti-sigma_factors"/>
    <property type="match status" value="1"/>
</dbReference>
<dbReference type="GO" id="GO:0005548">
    <property type="term" value="F:phospholipid transporter activity"/>
    <property type="evidence" value="ECO:0007669"/>
    <property type="project" value="TreeGrafter"/>
</dbReference>
<gene>
    <name evidence="3" type="ORF">G3446_18205</name>
</gene>
<dbReference type="Pfam" id="PF13466">
    <property type="entry name" value="STAS_2"/>
    <property type="match status" value="1"/>
</dbReference>
<dbReference type="AlphaFoldDB" id="A0A6M0K228"/>
<feature type="domain" description="STAS" evidence="2">
    <location>
        <begin position="1"/>
        <end position="83"/>
    </location>
</feature>
<organism evidence="3 4">
    <name type="scientific">Thiorhodococcus minor</name>
    <dbReference type="NCBI Taxonomy" id="57489"/>
    <lineage>
        <taxon>Bacteria</taxon>
        <taxon>Pseudomonadati</taxon>
        <taxon>Pseudomonadota</taxon>
        <taxon>Gammaproteobacteria</taxon>
        <taxon>Chromatiales</taxon>
        <taxon>Chromatiaceae</taxon>
        <taxon>Thiorhodococcus</taxon>
    </lineage>
</organism>
<dbReference type="SUPFAM" id="SSF52091">
    <property type="entry name" value="SpoIIaa-like"/>
    <property type="match status" value="1"/>
</dbReference>
<feature type="transmembrane region" description="Helical" evidence="1">
    <location>
        <begin position="300"/>
        <end position="319"/>
    </location>
</feature>
<evidence type="ECO:0000259" key="2">
    <source>
        <dbReference type="PROSITE" id="PS50801"/>
    </source>
</evidence>
<dbReference type="Gene3D" id="3.30.750.24">
    <property type="entry name" value="STAS domain"/>
    <property type="match status" value="1"/>
</dbReference>